<evidence type="ECO:0000313" key="3">
    <source>
        <dbReference type="Proteomes" id="UP000265848"/>
    </source>
</evidence>
<sequence length="315" mass="35593">MLGRTAGGLFWMFRYLERSENTARLLETGFRIALTGAQDSDDSEWESIVSTAGVRPAYVAKFDDDFDQATVINYLLRDRDNPSSVMSCIEAARSNARMVRTALSSEVWEAVNEAWMTLKDQMKRPVSMKNLAEVLTSIRQHSSLVRGALHGTMLRNDIFDFARLGTYIERADNTSRILDIKYYVLLPSAAYVGSSMDNAQWETILRSVSAFRSFRWLNEGEVTPMAIADFMILDKRMPRSLAFCHSKIVGNLSYLNHDADPELPCLTQASQIHARLSGRDIDSVFDEGLHEFLKSAIADTGRLAAQIQEDFRFYG</sequence>
<dbReference type="EMBL" id="QWJJ01000005">
    <property type="protein sequence ID" value="RII39300.1"/>
    <property type="molecule type" value="Genomic_DNA"/>
</dbReference>
<name>A0A399J1X2_9RHOB</name>
<proteinExistence type="predicted"/>
<gene>
    <name evidence="2" type="ORF">DL237_06540</name>
</gene>
<accession>A0A399J1X2</accession>
<keyword evidence="3" id="KW-1185">Reference proteome</keyword>
<dbReference type="PANTHER" id="PTHR34595">
    <property type="entry name" value="BLR5612 PROTEIN"/>
    <property type="match status" value="1"/>
</dbReference>
<reference evidence="2 3" key="1">
    <citation type="submission" date="2018-08" db="EMBL/GenBank/DDBJ databases">
        <title>Pseudooceanicola sediminis CY03 in the family Rhodobacteracea.</title>
        <authorList>
            <person name="Zhang Y.-J."/>
        </authorList>
    </citation>
    <scope>NUCLEOTIDE SEQUENCE [LARGE SCALE GENOMIC DNA]</scope>
    <source>
        <strain evidence="2 3">CY03</strain>
    </source>
</reference>
<evidence type="ECO:0000259" key="1">
    <source>
        <dbReference type="Pfam" id="PF04168"/>
    </source>
</evidence>
<dbReference type="RefSeq" id="WP_119398256.1">
    <property type="nucleotide sequence ID" value="NZ_QWJJ01000005.1"/>
</dbReference>
<dbReference type="AlphaFoldDB" id="A0A399J1X2"/>
<protein>
    <submittedName>
        <fullName evidence="2">Alpha-E domain-containing protein</fullName>
    </submittedName>
</protein>
<dbReference type="InterPro" id="IPR007296">
    <property type="entry name" value="DUF403"/>
</dbReference>
<comment type="caution">
    <text evidence="2">The sequence shown here is derived from an EMBL/GenBank/DDBJ whole genome shotgun (WGS) entry which is preliminary data.</text>
</comment>
<dbReference type="OrthoDB" id="9803532at2"/>
<dbReference type="InterPro" id="IPR051680">
    <property type="entry name" value="ATP-dep_Glu-Cys_Ligase-2"/>
</dbReference>
<dbReference type="Proteomes" id="UP000265848">
    <property type="component" value="Unassembled WGS sequence"/>
</dbReference>
<feature type="domain" description="DUF403" evidence="1">
    <location>
        <begin position="1"/>
        <end position="311"/>
    </location>
</feature>
<organism evidence="2 3">
    <name type="scientific">Pseudooceanicola sediminis</name>
    <dbReference type="NCBI Taxonomy" id="2211117"/>
    <lineage>
        <taxon>Bacteria</taxon>
        <taxon>Pseudomonadati</taxon>
        <taxon>Pseudomonadota</taxon>
        <taxon>Alphaproteobacteria</taxon>
        <taxon>Rhodobacterales</taxon>
        <taxon>Paracoccaceae</taxon>
        <taxon>Pseudooceanicola</taxon>
    </lineage>
</organism>
<dbReference type="PANTHER" id="PTHR34595:SF7">
    <property type="entry name" value="SLL1039 PROTEIN"/>
    <property type="match status" value="1"/>
</dbReference>
<dbReference type="Pfam" id="PF04168">
    <property type="entry name" value="Alpha-E"/>
    <property type="match status" value="1"/>
</dbReference>
<evidence type="ECO:0000313" key="2">
    <source>
        <dbReference type="EMBL" id="RII39300.1"/>
    </source>
</evidence>